<protein>
    <submittedName>
        <fullName evidence="2">Glycosyltransferase family 4 protein</fullName>
    </submittedName>
</protein>
<dbReference type="InterPro" id="IPR001296">
    <property type="entry name" value="Glyco_trans_1"/>
</dbReference>
<name>A0ABW3GN05_9FLAO</name>
<dbReference type="CDD" id="cd03794">
    <property type="entry name" value="GT4_WbuB-like"/>
    <property type="match status" value="1"/>
</dbReference>
<dbReference type="RefSeq" id="WP_379656925.1">
    <property type="nucleotide sequence ID" value="NZ_JBHTIV010000005.1"/>
</dbReference>
<accession>A0ABW3GN05</accession>
<sequence>MKILFLTMVQITSLNDRGIYQDLINELIDRGHKISVVSPLERRLNKPTAFKKESKFNMLNVKTLNLTKSSIIEKGVGQMMVESQYLRAIKKHFRGIQFDLVLYSTPPITFTNLIKYIKKRDNAYAYLLLKDIFPQNAVDMGFIKSKSLLHKYFEKKEKRLYKLSDKIGCMSNANKAYILKHNPEINASIVEVNPNSIKPVFIDYSESEKKAIRKKYNIPLDKIVFVYGGNLGVPQGIDFLIETISNLQESEAYFLIVGSGTQYHKLKTWFSKNNPKQATLLSGLPKDEYDKLVAACDIGMIFLDNRFTIPNFPSRLLSYLEMKKPVLAATDINTDIGKTIEEAKCGFWIEAGNLEGIQQNIKKMCNEDLNAMGEKCWELLERDFLVQYSCQLIEDKVNV</sequence>
<comment type="caution">
    <text evidence="2">The sequence shown here is derived from an EMBL/GenBank/DDBJ whole genome shotgun (WGS) entry which is preliminary data.</text>
</comment>
<evidence type="ECO:0000259" key="1">
    <source>
        <dbReference type="Pfam" id="PF00534"/>
    </source>
</evidence>
<evidence type="ECO:0000313" key="3">
    <source>
        <dbReference type="Proteomes" id="UP001597049"/>
    </source>
</evidence>
<dbReference type="SUPFAM" id="SSF53756">
    <property type="entry name" value="UDP-Glycosyltransferase/glycogen phosphorylase"/>
    <property type="match status" value="1"/>
</dbReference>
<reference evidence="3" key="1">
    <citation type="journal article" date="2019" name="Int. J. Syst. Evol. Microbiol.">
        <title>The Global Catalogue of Microorganisms (GCM) 10K type strain sequencing project: providing services to taxonomists for standard genome sequencing and annotation.</title>
        <authorList>
            <consortium name="The Broad Institute Genomics Platform"/>
            <consortium name="The Broad Institute Genome Sequencing Center for Infectious Disease"/>
            <person name="Wu L."/>
            <person name="Ma J."/>
        </authorList>
    </citation>
    <scope>NUCLEOTIDE SEQUENCE [LARGE SCALE GENOMIC DNA]</scope>
    <source>
        <strain evidence="3">CCUG 56752</strain>
    </source>
</reference>
<organism evidence="2 3">
    <name type="scientific">Psychroflexus salinarum</name>
    <dbReference type="NCBI Taxonomy" id="546024"/>
    <lineage>
        <taxon>Bacteria</taxon>
        <taxon>Pseudomonadati</taxon>
        <taxon>Bacteroidota</taxon>
        <taxon>Flavobacteriia</taxon>
        <taxon>Flavobacteriales</taxon>
        <taxon>Flavobacteriaceae</taxon>
        <taxon>Psychroflexus</taxon>
    </lineage>
</organism>
<evidence type="ECO:0000313" key="2">
    <source>
        <dbReference type="EMBL" id="MFD0931594.1"/>
    </source>
</evidence>
<dbReference type="PANTHER" id="PTHR12526:SF609">
    <property type="entry name" value="LIPOPOLYSACCHARIDE BIOSYNTHESIS PROTEIN"/>
    <property type="match status" value="1"/>
</dbReference>
<dbReference type="EMBL" id="JBHTIV010000005">
    <property type="protein sequence ID" value="MFD0931594.1"/>
    <property type="molecule type" value="Genomic_DNA"/>
</dbReference>
<feature type="domain" description="Glycosyl transferase family 1" evidence="1">
    <location>
        <begin position="209"/>
        <end position="368"/>
    </location>
</feature>
<keyword evidence="3" id="KW-1185">Reference proteome</keyword>
<gene>
    <name evidence="2" type="ORF">ACFQ0R_03175</name>
</gene>
<dbReference type="Gene3D" id="3.40.50.2000">
    <property type="entry name" value="Glycogen Phosphorylase B"/>
    <property type="match status" value="2"/>
</dbReference>
<proteinExistence type="predicted"/>
<dbReference type="Proteomes" id="UP001597049">
    <property type="component" value="Unassembled WGS sequence"/>
</dbReference>
<dbReference type="PANTHER" id="PTHR12526">
    <property type="entry name" value="GLYCOSYLTRANSFERASE"/>
    <property type="match status" value="1"/>
</dbReference>
<dbReference type="Pfam" id="PF00534">
    <property type="entry name" value="Glycos_transf_1"/>
    <property type="match status" value="1"/>
</dbReference>